<name>A0A9W6YAE8_9STRA</name>
<dbReference type="GO" id="GO:0043634">
    <property type="term" value="P:polyadenylation-dependent ncRNA catabolic process"/>
    <property type="evidence" value="ECO:0007669"/>
    <property type="project" value="TreeGrafter"/>
</dbReference>
<dbReference type="OrthoDB" id="273917at2759"/>
<dbReference type="EMBL" id="BSXT01004122">
    <property type="protein sequence ID" value="GMF56830.1"/>
    <property type="molecule type" value="Genomic_DNA"/>
</dbReference>
<dbReference type="GO" id="GO:0003729">
    <property type="term" value="F:mRNA binding"/>
    <property type="evidence" value="ECO:0007669"/>
    <property type="project" value="TreeGrafter"/>
</dbReference>
<keyword evidence="3" id="KW-1185">Reference proteome</keyword>
<reference evidence="2" key="1">
    <citation type="submission" date="2023-04" db="EMBL/GenBank/DDBJ databases">
        <title>Phytophthora fragariaefolia NBRC 109709.</title>
        <authorList>
            <person name="Ichikawa N."/>
            <person name="Sato H."/>
            <person name="Tonouchi N."/>
        </authorList>
    </citation>
    <scope>NUCLEOTIDE SEQUENCE</scope>
    <source>
        <strain evidence="2">NBRC 109709</strain>
    </source>
</reference>
<comment type="caution">
    <text evidence="2">The sequence shown here is derived from an EMBL/GenBank/DDBJ whole genome shotgun (WGS) entry which is preliminary data.</text>
</comment>
<dbReference type="InterPro" id="IPR054708">
    <property type="entry name" value="MTPAP-like_central"/>
</dbReference>
<proteinExistence type="predicted"/>
<protein>
    <submittedName>
        <fullName evidence="2">Unnamed protein product</fullName>
    </submittedName>
</protein>
<dbReference type="Pfam" id="PF22600">
    <property type="entry name" value="MTPAP-like_central"/>
    <property type="match status" value="1"/>
</dbReference>
<dbReference type="PANTHER" id="PTHR23092:SF15">
    <property type="entry name" value="INACTIVE NON-CANONICAL POLY(A) RNA POLYMERASE PROTEIN TRF4-2-RELATED"/>
    <property type="match status" value="1"/>
</dbReference>
<evidence type="ECO:0000313" key="2">
    <source>
        <dbReference type="EMBL" id="GMF56830.1"/>
    </source>
</evidence>
<dbReference type="GO" id="GO:0005730">
    <property type="term" value="C:nucleolus"/>
    <property type="evidence" value="ECO:0007669"/>
    <property type="project" value="TreeGrafter"/>
</dbReference>
<dbReference type="PANTHER" id="PTHR23092">
    <property type="entry name" value="POLY(A) RNA POLYMERASE"/>
    <property type="match status" value="1"/>
</dbReference>
<feature type="domain" description="Poly(A) RNA polymerase mitochondrial-like central palm" evidence="1">
    <location>
        <begin position="128"/>
        <end position="193"/>
    </location>
</feature>
<dbReference type="Gene3D" id="3.30.460.10">
    <property type="entry name" value="Beta Polymerase, domain 2"/>
    <property type="match status" value="1"/>
</dbReference>
<dbReference type="GO" id="GO:0031123">
    <property type="term" value="P:RNA 3'-end processing"/>
    <property type="evidence" value="ECO:0007669"/>
    <property type="project" value="TreeGrafter"/>
</dbReference>
<dbReference type="AlphaFoldDB" id="A0A9W6YAE8"/>
<sequence length="207" mass="23133">MQPSRSVTRNWSCRVEKYLSSNSFRSTAHRFPTTRIDSHSSDVTVTTLPTTPVELVCHPSSASIPNGTVRHHPWCCTGWGPKYKKEQARPPPAAGTAHRAVTRALHDEILEYAEYTRATVDMMAMHIEQMIANVRASVLTLRLQAQVEMFGSYSSGIWLPSSDVDLVILDGAGVSDSQMTAEHLKELAKVQLHSAWAFFLKFRLPQI</sequence>
<accession>A0A9W6YAE8</accession>
<dbReference type="GO" id="GO:1990817">
    <property type="term" value="F:poly(A) RNA polymerase activity"/>
    <property type="evidence" value="ECO:0007669"/>
    <property type="project" value="InterPro"/>
</dbReference>
<evidence type="ECO:0000259" key="1">
    <source>
        <dbReference type="Pfam" id="PF22600"/>
    </source>
</evidence>
<dbReference type="Proteomes" id="UP001165121">
    <property type="component" value="Unassembled WGS sequence"/>
</dbReference>
<dbReference type="SUPFAM" id="SSF81301">
    <property type="entry name" value="Nucleotidyltransferase"/>
    <property type="match status" value="1"/>
</dbReference>
<dbReference type="GO" id="GO:0031499">
    <property type="term" value="C:TRAMP complex"/>
    <property type="evidence" value="ECO:0007669"/>
    <property type="project" value="TreeGrafter"/>
</dbReference>
<evidence type="ECO:0000313" key="3">
    <source>
        <dbReference type="Proteomes" id="UP001165121"/>
    </source>
</evidence>
<gene>
    <name evidence="2" type="ORF">Pfra01_002417200</name>
</gene>
<dbReference type="InterPro" id="IPR045862">
    <property type="entry name" value="Trf4-like"/>
</dbReference>
<organism evidence="2 3">
    <name type="scientific">Phytophthora fragariaefolia</name>
    <dbReference type="NCBI Taxonomy" id="1490495"/>
    <lineage>
        <taxon>Eukaryota</taxon>
        <taxon>Sar</taxon>
        <taxon>Stramenopiles</taxon>
        <taxon>Oomycota</taxon>
        <taxon>Peronosporomycetes</taxon>
        <taxon>Peronosporales</taxon>
        <taxon>Peronosporaceae</taxon>
        <taxon>Phytophthora</taxon>
    </lineage>
</organism>
<dbReference type="InterPro" id="IPR043519">
    <property type="entry name" value="NT_sf"/>
</dbReference>